<dbReference type="NCBIfam" id="TIGR01879">
    <property type="entry name" value="hydantase"/>
    <property type="match status" value="1"/>
</dbReference>
<accession>A0A0C3S172</accession>
<proteinExistence type="inferred from homology"/>
<dbReference type="PANTHER" id="PTHR32494">
    <property type="entry name" value="ALLANTOATE DEIMINASE-RELATED"/>
    <property type="match status" value="1"/>
</dbReference>
<dbReference type="EMBL" id="KN840882">
    <property type="protein sequence ID" value="KIP01170.1"/>
    <property type="molecule type" value="Genomic_DNA"/>
</dbReference>
<evidence type="ECO:0000256" key="2">
    <source>
        <dbReference type="ARBA" id="ARBA00022801"/>
    </source>
</evidence>
<dbReference type="HOGENOM" id="CLU_024588_7_1_1"/>
<keyword evidence="4" id="KW-1185">Reference proteome</keyword>
<dbReference type="SUPFAM" id="SSF53187">
    <property type="entry name" value="Zn-dependent exopeptidases"/>
    <property type="match status" value="1"/>
</dbReference>
<evidence type="ECO:0000313" key="3">
    <source>
        <dbReference type="EMBL" id="KIP01170.1"/>
    </source>
</evidence>
<dbReference type="InterPro" id="IPR010158">
    <property type="entry name" value="Amidase_Cbmase"/>
</dbReference>
<dbReference type="Proteomes" id="UP000053257">
    <property type="component" value="Unassembled WGS sequence"/>
</dbReference>
<sequence>LARRLFGIANMAGKLSINASRINEDLMTSCQWGSTSDGGMNRLTLNDDDKKVRDWFVHEVQRYGCSVKIDAVGNIFAVRPGTSSLPPIAMGSHLDTQPAGGKYDGIVGVHSALEVLKTLHEHGVQTYAPLAVVDWTNEEGARFPPAMLCSGVWAGVFTDEHAYTRTDLQGATLGAELERIGYKGDTPASHTANPLSAHFEVHIEQGPVLESAGEQIGVVTGVQAISWFNVHLRGRAAHTGTTPFAARADTLLAFADAVRA</sequence>
<reference evidence="3 4" key="1">
    <citation type="journal article" date="2014" name="PLoS Genet.">
        <title>Analysis of the Phlebiopsis gigantea genome, transcriptome and secretome provides insight into its pioneer colonization strategies of wood.</title>
        <authorList>
            <person name="Hori C."/>
            <person name="Ishida T."/>
            <person name="Igarashi K."/>
            <person name="Samejima M."/>
            <person name="Suzuki H."/>
            <person name="Master E."/>
            <person name="Ferreira P."/>
            <person name="Ruiz-Duenas F.J."/>
            <person name="Held B."/>
            <person name="Canessa P."/>
            <person name="Larrondo L.F."/>
            <person name="Schmoll M."/>
            <person name="Druzhinina I.S."/>
            <person name="Kubicek C.P."/>
            <person name="Gaskell J.A."/>
            <person name="Kersten P."/>
            <person name="St John F."/>
            <person name="Glasner J."/>
            <person name="Sabat G."/>
            <person name="Splinter BonDurant S."/>
            <person name="Syed K."/>
            <person name="Yadav J."/>
            <person name="Mgbeahuruike A.C."/>
            <person name="Kovalchuk A."/>
            <person name="Asiegbu F.O."/>
            <person name="Lackner G."/>
            <person name="Hoffmeister D."/>
            <person name="Rencoret J."/>
            <person name="Gutierrez A."/>
            <person name="Sun H."/>
            <person name="Lindquist E."/>
            <person name="Barry K."/>
            <person name="Riley R."/>
            <person name="Grigoriev I.V."/>
            <person name="Henrissat B."/>
            <person name="Kues U."/>
            <person name="Berka R.M."/>
            <person name="Martinez A.T."/>
            <person name="Covert S.F."/>
            <person name="Blanchette R.A."/>
            <person name="Cullen D."/>
        </authorList>
    </citation>
    <scope>NUCLEOTIDE SEQUENCE [LARGE SCALE GENOMIC DNA]</scope>
    <source>
        <strain evidence="3 4">11061_1 CR5-6</strain>
    </source>
</reference>
<protein>
    <recommendedName>
        <fullName evidence="5">Peptidase M20 dimerisation domain-containing protein</fullName>
    </recommendedName>
</protein>
<feature type="non-terminal residue" evidence="3">
    <location>
        <position position="1"/>
    </location>
</feature>
<evidence type="ECO:0000256" key="1">
    <source>
        <dbReference type="ARBA" id="ARBA00006247"/>
    </source>
</evidence>
<dbReference type="GO" id="GO:0016813">
    <property type="term" value="F:hydrolase activity, acting on carbon-nitrogen (but not peptide) bonds, in linear amidines"/>
    <property type="evidence" value="ECO:0007669"/>
    <property type="project" value="InterPro"/>
</dbReference>
<keyword evidence="2" id="KW-0378">Hydrolase</keyword>
<gene>
    <name evidence="3" type="ORF">PHLGIDRAFT_50316</name>
</gene>
<dbReference type="OrthoDB" id="4676at2759"/>
<dbReference type="AlphaFoldDB" id="A0A0C3S172"/>
<dbReference type="PANTHER" id="PTHR32494:SF5">
    <property type="entry name" value="ALLANTOATE AMIDOHYDROLASE"/>
    <property type="match status" value="1"/>
</dbReference>
<dbReference type="InterPro" id="IPR002933">
    <property type="entry name" value="Peptidase_M20"/>
</dbReference>
<dbReference type="Gene3D" id="3.30.70.360">
    <property type="match status" value="1"/>
</dbReference>
<evidence type="ECO:0008006" key="5">
    <source>
        <dbReference type="Google" id="ProtNLM"/>
    </source>
</evidence>
<comment type="similarity">
    <text evidence="1">Belongs to the peptidase M20A family.</text>
</comment>
<dbReference type="Gene3D" id="3.40.630.10">
    <property type="entry name" value="Zn peptidases"/>
    <property type="match status" value="1"/>
</dbReference>
<evidence type="ECO:0000313" key="4">
    <source>
        <dbReference type="Proteomes" id="UP000053257"/>
    </source>
</evidence>
<name>A0A0C3S172_PHLG1</name>
<feature type="non-terminal residue" evidence="3">
    <location>
        <position position="260"/>
    </location>
</feature>
<dbReference type="STRING" id="745531.A0A0C3S172"/>
<organism evidence="3 4">
    <name type="scientific">Phlebiopsis gigantea (strain 11061_1 CR5-6)</name>
    <name type="common">White-rot fungus</name>
    <name type="synonym">Peniophora gigantea</name>
    <dbReference type="NCBI Taxonomy" id="745531"/>
    <lineage>
        <taxon>Eukaryota</taxon>
        <taxon>Fungi</taxon>
        <taxon>Dikarya</taxon>
        <taxon>Basidiomycota</taxon>
        <taxon>Agaricomycotina</taxon>
        <taxon>Agaricomycetes</taxon>
        <taxon>Polyporales</taxon>
        <taxon>Phanerochaetaceae</taxon>
        <taxon>Phlebiopsis</taxon>
    </lineage>
</organism>
<dbReference type="Pfam" id="PF01546">
    <property type="entry name" value="Peptidase_M20"/>
    <property type="match status" value="1"/>
</dbReference>